<evidence type="ECO:0000313" key="2">
    <source>
        <dbReference type="Proteomes" id="UP000055136"/>
    </source>
</evidence>
<protein>
    <submittedName>
        <fullName evidence="1">Uncharacterized protein</fullName>
    </submittedName>
</protein>
<dbReference type="KEGG" id="tee:Tel_02555"/>
<proteinExistence type="predicted"/>
<accession>A0A0S2TAJ4</accession>
<dbReference type="Proteomes" id="UP000055136">
    <property type="component" value="Chromosome"/>
</dbReference>
<reference evidence="1" key="1">
    <citation type="submission" date="2015-10" db="EMBL/GenBank/DDBJ databases">
        <title>Description of Candidatus Tenderia electrophaga gen. nov, sp. nov., an Uncultivated Electroautotroph from a Biocathode Enrichment.</title>
        <authorList>
            <person name="Eddie B.J."/>
            <person name="Malanoski A.P."/>
            <person name="Wang Z."/>
            <person name="Hall R.J."/>
            <person name="Oh S.D."/>
            <person name="Heiner C."/>
            <person name="Lin B."/>
            <person name="Strycharz-Glaven S.M."/>
        </authorList>
    </citation>
    <scope>NUCLEOTIDE SEQUENCE [LARGE SCALE GENOMIC DNA]</scope>
    <source>
        <strain evidence="1">NRL1</strain>
    </source>
</reference>
<dbReference type="STRING" id="1748243.Tel_02555"/>
<dbReference type="EMBL" id="CP013099">
    <property type="protein sequence ID" value="ALP52111.1"/>
    <property type="molecule type" value="Genomic_DNA"/>
</dbReference>
<gene>
    <name evidence="1" type="ORF">Tel_02555</name>
</gene>
<dbReference type="AlphaFoldDB" id="A0A0S2TAJ4"/>
<evidence type="ECO:0000313" key="1">
    <source>
        <dbReference type="EMBL" id="ALP52111.1"/>
    </source>
</evidence>
<keyword evidence="2" id="KW-1185">Reference proteome</keyword>
<name>A0A0S2TAJ4_9GAMM</name>
<organism evidence="1 2">
    <name type="scientific">Candidatus Tenderia electrophaga</name>
    <dbReference type="NCBI Taxonomy" id="1748243"/>
    <lineage>
        <taxon>Bacteria</taxon>
        <taxon>Pseudomonadati</taxon>
        <taxon>Pseudomonadota</taxon>
        <taxon>Gammaproteobacteria</taxon>
        <taxon>Candidatus Tenderiales</taxon>
        <taxon>Candidatus Tenderiaceae</taxon>
        <taxon>Candidatus Tenderia</taxon>
    </lineage>
</organism>
<sequence>MIKLRIPERTHNPSVTINPSIAQVRASLDALPLANARESCVRIHDLLKPLNRAPLDLHVRTQIMAMILPLLDDLVSSVRSTYLNMPLPLAPKQGRSAGIIHDLQTELSYGYKIIVQELLEEQAATGSGTTQLPQAIYYAMSFLARQLLDAYALYADEPPHIWMELNQLYLYAERQQLHDIRLSPLNASDEPTPATIANTYRRIILLSLANPYHLMQGEAVRMYKRLVEWAPSCKIMPLGNKTVPEGQLFVDLNMDAPPLYAPNTATKIRPKEGRLFEIKAILNTLNEEIRVLATQTKNAVHSNLAKRMERDMYFRWSTSWGIRRERMSHRTPTQTPTQVVCSLTLAHHFISGESAFSPEEKELEIQDHDSAHLTSDSLSLIPEEHTPWKHEASDYHLRGDLDNPRRSIFEGSEGESQKDIWIKVFATSAQTIEEFTDNEKVEYQVYDCQVINTNQGGYGLSCPTRTNPPARTGELLAARSGAYDEGWTIGVIRWMKVVDEDINIGVRTIAEDARATAAKAVAGVGTGGEYFRALIAPDLDPEKFPTTLVTPAAVYDIGSVIMLNLGNRILYARLTRQLESTTSFSQYQYELVEPPEKLKTTSLNQEERKSSRLFK</sequence>